<comment type="caution">
    <text evidence="1">The sequence shown here is derived from an EMBL/GenBank/DDBJ whole genome shotgun (WGS) entry which is preliminary data.</text>
</comment>
<accession>A0A9W7CKE7</accession>
<protein>
    <submittedName>
        <fullName evidence="1">Unnamed protein product</fullName>
    </submittedName>
</protein>
<reference evidence="1" key="1">
    <citation type="submission" date="2023-04" db="EMBL/GenBank/DDBJ databases">
        <title>Phytophthora fragariaefolia NBRC 109709.</title>
        <authorList>
            <person name="Ichikawa N."/>
            <person name="Sato H."/>
            <person name="Tonouchi N."/>
        </authorList>
    </citation>
    <scope>NUCLEOTIDE SEQUENCE</scope>
    <source>
        <strain evidence="1">NBRC 109709</strain>
    </source>
</reference>
<dbReference type="OrthoDB" id="69209at2759"/>
<evidence type="ECO:0000313" key="2">
    <source>
        <dbReference type="Proteomes" id="UP001165121"/>
    </source>
</evidence>
<dbReference type="AlphaFoldDB" id="A0A9W7CKE7"/>
<dbReference type="Proteomes" id="UP001165121">
    <property type="component" value="Unassembled WGS sequence"/>
</dbReference>
<name>A0A9W7CKE7_9STRA</name>
<evidence type="ECO:0000313" key="1">
    <source>
        <dbReference type="EMBL" id="GMF33302.1"/>
    </source>
</evidence>
<sequence length="138" mass="15587">MDAARGPEQEQHVRTFVKLANLTQTSQLHEWNLESLQRALEWAQAAEDAVSGSDSPRDIEMRIRQWFPVATLATLPLDGALTADALHHARIHLLRSILQSPYLASHPTRSELLVAVLQELQSRRGDDADEQEEHVPNR</sequence>
<organism evidence="1 2">
    <name type="scientific">Phytophthora fragariaefolia</name>
    <dbReference type="NCBI Taxonomy" id="1490495"/>
    <lineage>
        <taxon>Eukaryota</taxon>
        <taxon>Sar</taxon>
        <taxon>Stramenopiles</taxon>
        <taxon>Oomycota</taxon>
        <taxon>Peronosporomycetes</taxon>
        <taxon>Peronosporales</taxon>
        <taxon>Peronosporaceae</taxon>
        <taxon>Phytophthora</taxon>
    </lineage>
</organism>
<keyword evidence="2" id="KW-1185">Reference proteome</keyword>
<gene>
    <name evidence="1" type="ORF">Pfra01_000821400</name>
</gene>
<proteinExistence type="predicted"/>
<dbReference type="EMBL" id="BSXT01000733">
    <property type="protein sequence ID" value="GMF33302.1"/>
    <property type="molecule type" value="Genomic_DNA"/>
</dbReference>